<dbReference type="InterPro" id="IPR036950">
    <property type="entry name" value="PBP_transglycosylase"/>
</dbReference>
<dbReference type="GO" id="GO:0008658">
    <property type="term" value="F:penicillin binding"/>
    <property type="evidence" value="ECO:0007669"/>
    <property type="project" value="InterPro"/>
</dbReference>
<keyword evidence="4" id="KW-0808">Transferase</keyword>
<dbReference type="InterPro" id="IPR001264">
    <property type="entry name" value="Glyco_trans_51"/>
</dbReference>
<comment type="caution">
    <text evidence="11">The sequence shown here is derived from an EMBL/GenBank/DDBJ whole genome shotgun (WGS) entry which is preliminary data.</text>
</comment>
<keyword evidence="12" id="KW-1185">Reference proteome</keyword>
<dbReference type="Gene3D" id="1.10.3810.10">
    <property type="entry name" value="Biosynthetic peptidoglycan transglycosylase-like"/>
    <property type="match status" value="1"/>
</dbReference>
<evidence type="ECO:0000313" key="11">
    <source>
        <dbReference type="EMBL" id="TXD38989.1"/>
    </source>
</evidence>
<keyword evidence="5" id="KW-0378">Hydrolase</keyword>
<keyword evidence="2" id="KW-0645">Protease</keyword>
<dbReference type="Pfam" id="PF00905">
    <property type="entry name" value="Transpeptidase"/>
    <property type="match status" value="1"/>
</dbReference>
<evidence type="ECO:0000256" key="3">
    <source>
        <dbReference type="ARBA" id="ARBA00022676"/>
    </source>
</evidence>
<evidence type="ECO:0000313" key="12">
    <source>
        <dbReference type="Proteomes" id="UP000321412"/>
    </source>
</evidence>
<feature type="domain" description="Glycosyl transferase family 51" evidence="10">
    <location>
        <begin position="79"/>
        <end position="238"/>
    </location>
</feature>
<dbReference type="RefSeq" id="WP_146979425.1">
    <property type="nucleotide sequence ID" value="NZ_VOSM01000001.1"/>
</dbReference>
<dbReference type="Proteomes" id="UP000321412">
    <property type="component" value="Unassembled WGS sequence"/>
</dbReference>
<dbReference type="InterPro" id="IPR050396">
    <property type="entry name" value="Glycosyltr_51/Transpeptidase"/>
</dbReference>
<dbReference type="OrthoDB" id="9766909at2"/>
<proteinExistence type="predicted"/>
<keyword evidence="3" id="KW-0328">Glycosyltransferase</keyword>
<evidence type="ECO:0000256" key="5">
    <source>
        <dbReference type="ARBA" id="ARBA00022801"/>
    </source>
</evidence>
<dbReference type="UniPathway" id="UPA00219"/>
<organism evidence="11 12">
    <name type="scientific">Lujinxingia vulgaris</name>
    <dbReference type="NCBI Taxonomy" id="2600176"/>
    <lineage>
        <taxon>Bacteria</taxon>
        <taxon>Deltaproteobacteria</taxon>
        <taxon>Bradymonadales</taxon>
        <taxon>Lujinxingiaceae</taxon>
        <taxon>Lujinxingia</taxon>
    </lineage>
</organism>
<evidence type="ECO:0000256" key="8">
    <source>
        <dbReference type="ARBA" id="ARBA00049902"/>
    </source>
</evidence>
<dbReference type="EC" id="2.4.99.28" evidence="7"/>
<gene>
    <name evidence="11" type="ORF">FRC98_00885</name>
</gene>
<dbReference type="AlphaFoldDB" id="A0A5C6XNL4"/>
<dbReference type="Gene3D" id="2.40.50.140">
    <property type="entry name" value="Nucleic acid-binding proteins"/>
    <property type="match status" value="1"/>
</dbReference>
<comment type="catalytic activity">
    <reaction evidence="8">
        <text>[GlcNAc-(1-&gt;4)-Mur2Ac(oyl-L-Ala-gamma-D-Glu-L-Lys-D-Ala-D-Ala)](n)-di-trans,octa-cis-undecaprenyl diphosphate + beta-D-GlcNAc-(1-&gt;4)-Mur2Ac(oyl-L-Ala-gamma-D-Glu-L-Lys-D-Ala-D-Ala)-di-trans,octa-cis-undecaprenyl diphosphate = [GlcNAc-(1-&gt;4)-Mur2Ac(oyl-L-Ala-gamma-D-Glu-L-Lys-D-Ala-D-Ala)](n+1)-di-trans,octa-cis-undecaprenyl diphosphate + di-trans,octa-cis-undecaprenyl diphosphate + H(+)</text>
        <dbReference type="Rhea" id="RHEA:23708"/>
        <dbReference type="Rhea" id="RHEA-COMP:9602"/>
        <dbReference type="Rhea" id="RHEA-COMP:9603"/>
        <dbReference type="ChEBI" id="CHEBI:15378"/>
        <dbReference type="ChEBI" id="CHEBI:58405"/>
        <dbReference type="ChEBI" id="CHEBI:60033"/>
        <dbReference type="ChEBI" id="CHEBI:78435"/>
        <dbReference type="EC" id="2.4.99.28"/>
    </reaction>
</comment>
<dbReference type="PANTHER" id="PTHR32282">
    <property type="entry name" value="BINDING PROTEIN TRANSPEPTIDASE, PUTATIVE-RELATED"/>
    <property type="match status" value="1"/>
</dbReference>
<sequence length="797" mass="86609">MKRTPPAWRSTLKRALLYTFMLALLASFALALWLSRLSARAHANLPPLPDLNAWHPELPGHITTADAWPITSPAPPLPTTYDDLPPLLITTVLAAEDEDFFAHRGYNPRSIARAALVNLRAGEVVQGASTITQQVAKHFLDRQKTTHRKIQELLLARQLEAHYTKPEILAAYLRNVYFGQQAWGITAASHRYFHTSPHNLTPGQMAMLAGILPAPSNYNPVASPEIATQKRNRVLRRLHDIGVIDAATYQREVAAPLDFGGLPTTETSPALRLPEAHADALQHVAEHHPDTDWNEAAQRIVTTHRPALQALARQALQEGVEAHARRQGFPGPVARLKDAPHANPNAPTPAHLFEGLNAATRVTPALVRTVDRRGILLHAPRGELTLPADELRWLGGINPRTDAPRDPHAYLNLLHPGDLVIIHRLSPDAPWQLHAAPRAEGALLLLDHTSGDILASVGSHRLDRSAFNRATRACRQPGSLFKTILFAEALSGSLTLASPLRDIPTTVETRGQPRGWEPRNADADFKGTITALDALVASRNIPAVHLYERLGAPALINRARKMGVTAELDPTASLALGASCVTLPDMARTHASVARGGLTTSSRSIDRIVDLKSGRINDRGHFTSLTASAPARLSRIAAPLNPPEQALGPRANALLHHALTQVATRGTASDLPDGWPLIAKTGTTNEFDAWIAAADPHHTFVVWVGSDKNTEPLGRGEHGGRTALPILADLYPHLENPAITWPERNIPLDEVLIDPDTGLRARPGEPGQPYLFVPGTAPGDFAPTRASRQILRLDAIR</sequence>
<evidence type="ECO:0000259" key="10">
    <source>
        <dbReference type="Pfam" id="PF00912"/>
    </source>
</evidence>
<evidence type="ECO:0000259" key="9">
    <source>
        <dbReference type="Pfam" id="PF00905"/>
    </source>
</evidence>
<dbReference type="GO" id="GO:0008955">
    <property type="term" value="F:peptidoglycan glycosyltransferase activity"/>
    <property type="evidence" value="ECO:0007669"/>
    <property type="project" value="UniProtKB-EC"/>
</dbReference>
<evidence type="ECO:0000256" key="2">
    <source>
        <dbReference type="ARBA" id="ARBA00022670"/>
    </source>
</evidence>
<dbReference type="GO" id="GO:0004180">
    <property type="term" value="F:carboxypeptidase activity"/>
    <property type="evidence" value="ECO:0007669"/>
    <property type="project" value="UniProtKB-KW"/>
</dbReference>
<dbReference type="GO" id="GO:0006508">
    <property type="term" value="P:proteolysis"/>
    <property type="evidence" value="ECO:0007669"/>
    <property type="project" value="UniProtKB-KW"/>
</dbReference>
<name>A0A5C6XNL4_9DELT</name>
<dbReference type="Pfam" id="PF00912">
    <property type="entry name" value="Transgly"/>
    <property type="match status" value="1"/>
</dbReference>
<dbReference type="GO" id="GO:0009252">
    <property type="term" value="P:peptidoglycan biosynthetic process"/>
    <property type="evidence" value="ECO:0007669"/>
    <property type="project" value="UniProtKB-UniPathway"/>
</dbReference>
<dbReference type="GO" id="GO:0030288">
    <property type="term" value="C:outer membrane-bounded periplasmic space"/>
    <property type="evidence" value="ECO:0007669"/>
    <property type="project" value="TreeGrafter"/>
</dbReference>
<keyword evidence="1" id="KW-0121">Carboxypeptidase</keyword>
<feature type="domain" description="Penicillin-binding protein transpeptidase" evidence="9">
    <location>
        <begin position="441"/>
        <end position="705"/>
    </location>
</feature>
<keyword evidence="6" id="KW-0511">Multifunctional enzyme</keyword>
<reference evidence="11 12" key="1">
    <citation type="submission" date="2019-08" db="EMBL/GenBank/DDBJ databases">
        <title>Bradymonadales sp. TMQ4.</title>
        <authorList>
            <person name="Liang Q."/>
        </authorList>
    </citation>
    <scope>NUCLEOTIDE SEQUENCE [LARGE SCALE GENOMIC DNA]</scope>
    <source>
        <strain evidence="11 12">TMQ4</strain>
    </source>
</reference>
<evidence type="ECO:0000256" key="4">
    <source>
        <dbReference type="ARBA" id="ARBA00022679"/>
    </source>
</evidence>
<dbReference type="InterPro" id="IPR023346">
    <property type="entry name" value="Lysozyme-like_dom_sf"/>
</dbReference>
<dbReference type="InterPro" id="IPR012338">
    <property type="entry name" value="Beta-lactam/transpept-like"/>
</dbReference>
<dbReference type="InterPro" id="IPR001460">
    <property type="entry name" value="PCN-bd_Tpept"/>
</dbReference>
<dbReference type="SUPFAM" id="SSF53955">
    <property type="entry name" value="Lysozyme-like"/>
    <property type="match status" value="1"/>
</dbReference>
<evidence type="ECO:0000256" key="1">
    <source>
        <dbReference type="ARBA" id="ARBA00022645"/>
    </source>
</evidence>
<evidence type="ECO:0000256" key="6">
    <source>
        <dbReference type="ARBA" id="ARBA00023268"/>
    </source>
</evidence>
<dbReference type="PANTHER" id="PTHR32282:SF15">
    <property type="entry name" value="PENICILLIN-BINDING PROTEIN 1C"/>
    <property type="match status" value="1"/>
</dbReference>
<dbReference type="EMBL" id="VOSM01000001">
    <property type="protein sequence ID" value="TXD38989.1"/>
    <property type="molecule type" value="Genomic_DNA"/>
</dbReference>
<dbReference type="InterPro" id="IPR012340">
    <property type="entry name" value="NA-bd_OB-fold"/>
</dbReference>
<dbReference type="Gene3D" id="3.40.710.10">
    <property type="entry name" value="DD-peptidase/beta-lactamase superfamily"/>
    <property type="match status" value="1"/>
</dbReference>
<evidence type="ECO:0000256" key="7">
    <source>
        <dbReference type="ARBA" id="ARBA00044770"/>
    </source>
</evidence>
<protein>
    <recommendedName>
        <fullName evidence="7">peptidoglycan glycosyltransferase</fullName>
        <ecNumber evidence="7">2.4.99.28</ecNumber>
    </recommendedName>
</protein>
<accession>A0A5C6XNL4</accession>
<dbReference type="SUPFAM" id="SSF56601">
    <property type="entry name" value="beta-lactamase/transpeptidase-like"/>
    <property type="match status" value="1"/>
</dbReference>